<feature type="transmembrane region" description="Helical" evidence="9">
    <location>
        <begin position="12"/>
        <end position="34"/>
    </location>
</feature>
<keyword evidence="6 8" id="KW-0807">Transducer</keyword>
<dbReference type="CDD" id="cd06225">
    <property type="entry name" value="HAMP"/>
    <property type="match status" value="1"/>
</dbReference>
<dbReference type="Gene3D" id="3.30.450.20">
    <property type="entry name" value="PAS domain"/>
    <property type="match status" value="1"/>
</dbReference>
<comment type="caution">
    <text evidence="12">The sequence shown here is derived from an EMBL/GenBank/DDBJ whole genome shotgun (WGS) entry which is preliminary data.</text>
</comment>
<keyword evidence="2" id="KW-1003">Cell membrane</keyword>
<evidence type="ECO:0000256" key="3">
    <source>
        <dbReference type="ARBA" id="ARBA00022692"/>
    </source>
</evidence>
<evidence type="ECO:0000256" key="1">
    <source>
        <dbReference type="ARBA" id="ARBA00004651"/>
    </source>
</evidence>
<comment type="similarity">
    <text evidence="7">Belongs to the methyl-accepting chemotaxis (MCP) protein family.</text>
</comment>
<protein>
    <submittedName>
        <fullName evidence="12">Methyl-accepting chemotaxis protein</fullName>
    </submittedName>
</protein>
<dbReference type="Pfam" id="PF00672">
    <property type="entry name" value="HAMP"/>
    <property type="match status" value="1"/>
</dbReference>
<feature type="transmembrane region" description="Helical" evidence="9">
    <location>
        <begin position="280"/>
        <end position="303"/>
    </location>
</feature>
<dbReference type="SUPFAM" id="SSF58104">
    <property type="entry name" value="Methyl-accepting chemotaxis protein (MCP) signaling domain"/>
    <property type="match status" value="1"/>
</dbReference>
<feature type="domain" description="Methyl-accepting transducer" evidence="10">
    <location>
        <begin position="375"/>
        <end position="646"/>
    </location>
</feature>
<dbReference type="InterPro" id="IPR029151">
    <property type="entry name" value="Sensor-like_sf"/>
</dbReference>
<evidence type="ECO:0000256" key="9">
    <source>
        <dbReference type="SAM" id="Phobius"/>
    </source>
</evidence>
<feature type="domain" description="HAMP" evidence="11">
    <location>
        <begin position="304"/>
        <end position="356"/>
    </location>
</feature>
<dbReference type="PROSITE" id="PS50111">
    <property type="entry name" value="CHEMOTAXIS_TRANSDUC_2"/>
    <property type="match status" value="1"/>
</dbReference>
<evidence type="ECO:0000313" key="12">
    <source>
        <dbReference type="EMBL" id="MDT8899923.1"/>
    </source>
</evidence>
<dbReference type="Gene3D" id="6.10.340.10">
    <property type="match status" value="1"/>
</dbReference>
<dbReference type="Pfam" id="PF00015">
    <property type="entry name" value="MCPsignal"/>
    <property type="match status" value="1"/>
</dbReference>
<keyword evidence="4 9" id="KW-1133">Transmembrane helix</keyword>
<evidence type="ECO:0000256" key="6">
    <source>
        <dbReference type="ARBA" id="ARBA00023224"/>
    </source>
</evidence>
<dbReference type="PANTHER" id="PTHR32089">
    <property type="entry name" value="METHYL-ACCEPTING CHEMOTAXIS PROTEIN MCPB"/>
    <property type="match status" value="1"/>
</dbReference>
<dbReference type="CDD" id="cd11386">
    <property type="entry name" value="MCP_signal"/>
    <property type="match status" value="1"/>
</dbReference>
<proteinExistence type="inferred from homology"/>
<accession>A0ABU3NSX2</accession>
<keyword evidence="13" id="KW-1185">Reference proteome</keyword>
<evidence type="ECO:0000256" key="5">
    <source>
        <dbReference type="ARBA" id="ARBA00023136"/>
    </source>
</evidence>
<evidence type="ECO:0000313" key="13">
    <source>
        <dbReference type="Proteomes" id="UP001254848"/>
    </source>
</evidence>
<sequence length="661" mass="68204">MNLSVGIKQKLAGYIIVLVAVAVLATALPAFYFFSDNMEKAHETVAKQGMEGLASLLEDYKKQAAAGAAIMAAYPGIGQAIEARDTAAVVRLLGPVAKRTGVDSLTVSDAKGIVIARTHDPKTGDSVANQANVRQALQGSIFSAVEPGTIIRLSVRAGAPVKNAEGKVVGVITPGFTVSNDKIVDEVKRLFGTDATLFLGDERVSTTIIKDGKRLVGTKLYGEIAAKVLGEGKKYTGKADILGMQYVTAYMPLFGVDNKPIGVIFAGQNISEMTRERNKMVGVIGAIAVVAIGLGALFAFILARGIAGPVQRLVEGVTLVAGGDLTRAVSVESRDEIGTLAASFNKMVADLRALVSQVSDLAHKLAASSQELTASAEQSAQASGQVAASITEVAAGAGKQLEAVTVTAETVDRMSTGVRQMATDVRTAADLAGKAAQSAGEGGQAVEAAVSQMARIETTVNDSAAVVAKLGEQSEEIGQIIDTITDIAGQTNLLALNAAIEAARAGELGRGFAVVAEEVRKLAEQSQQAAGQIADLIGGIQAETAQAVTAMEKGTREVGEGAVLVTTAGQAFQSIVRLVGEVSSRSGEVATIINGFAGDSEQTVKAVEGIRAISRDTMGQAETVSAATEEQSASLEEIAASSRELATMAGELQAMVMRFRI</sequence>
<dbReference type="InterPro" id="IPR033463">
    <property type="entry name" value="sCache_3"/>
</dbReference>
<name>A0ABU3NSX2_9FIRM</name>
<dbReference type="SMART" id="SM00283">
    <property type="entry name" value="MA"/>
    <property type="match status" value="1"/>
</dbReference>
<keyword evidence="3 9" id="KW-0812">Transmembrane</keyword>
<dbReference type="RefSeq" id="WP_413778487.1">
    <property type="nucleotide sequence ID" value="NZ_JAUOZS010000001.1"/>
</dbReference>
<dbReference type="InterPro" id="IPR004089">
    <property type="entry name" value="MCPsignal_dom"/>
</dbReference>
<keyword evidence="5 9" id="KW-0472">Membrane</keyword>
<gene>
    <name evidence="12" type="ORF">Q4T40_01485</name>
</gene>
<dbReference type="PANTHER" id="PTHR32089:SF112">
    <property type="entry name" value="LYSOZYME-LIKE PROTEIN-RELATED"/>
    <property type="match status" value="1"/>
</dbReference>
<dbReference type="Proteomes" id="UP001254848">
    <property type="component" value="Unassembled WGS sequence"/>
</dbReference>
<evidence type="ECO:0000259" key="10">
    <source>
        <dbReference type="PROSITE" id="PS50111"/>
    </source>
</evidence>
<organism evidence="12 13">
    <name type="scientific">Anaeroselena agilis</name>
    <dbReference type="NCBI Taxonomy" id="3063788"/>
    <lineage>
        <taxon>Bacteria</taxon>
        <taxon>Bacillati</taxon>
        <taxon>Bacillota</taxon>
        <taxon>Negativicutes</taxon>
        <taxon>Acetonemataceae</taxon>
        <taxon>Anaeroselena</taxon>
    </lineage>
</organism>
<evidence type="ECO:0000256" key="8">
    <source>
        <dbReference type="PROSITE-ProRule" id="PRU00284"/>
    </source>
</evidence>
<dbReference type="EMBL" id="JAUOZS010000001">
    <property type="protein sequence ID" value="MDT8899923.1"/>
    <property type="molecule type" value="Genomic_DNA"/>
</dbReference>
<dbReference type="PROSITE" id="PS50885">
    <property type="entry name" value="HAMP"/>
    <property type="match status" value="1"/>
</dbReference>
<reference evidence="12 13" key="1">
    <citation type="submission" date="2023-07" db="EMBL/GenBank/DDBJ databases">
        <title>The novel representative of Negativicutes class, Anaeroselena agilis gen. nov. sp. nov.</title>
        <authorList>
            <person name="Prokofeva M.I."/>
            <person name="Elcheninov A.G."/>
            <person name="Klyukina A."/>
            <person name="Kublanov I.V."/>
            <person name="Frolov E.N."/>
            <person name="Podosokorskaya O.A."/>
        </authorList>
    </citation>
    <scope>NUCLEOTIDE SEQUENCE [LARGE SCALE GENOMIC DNA]</scope>
    <source>
        <strain evidence="12 13">4137-cl</strain>
    </source>
</reference>
<dbReference type="SMART" id="SM00304">
    <property type="entry name" value="HAMP"/>
    <property type="match status" value="1"/>
</dbReference>
<dbReference type="InterPro" id="IPR003660">
    <property type="entry name" value="HAMP_dom"/>
</dbReference>
<dbReference type="SUPFAM" id="SSF103190">
    <property type="entry name" value="Sensory domain-like"/>
    <property type="match status" value="2"/>
</dbReference>
<evidence type="ECO:0000256" key="2">
    <source>
        <dbReference type="ARBA" id="ARBA00022475"/>
    </source>
</evidence>
<dbReference type="Pfam" id="PF17202">
    <property type="entry name" value="sCache_3_3"/>
    <property type="match status" value="1"/>
</dbReference>
<dbReference type="Gene3D" id="1.10.287.950">
    <property type="entry name" value="Methyl-accepting chemotaxis protein"/>
    <property type="match status" value="1"/>
</dbReference>
<evidence type="ECO:0000256" key="4">
    <source>
        <dbReference type="ARBA" id="ARBA00022989"/>
    </source>
</evidence>
<comment type="subcellular location">
    <subcellularLocation>
        <location evidence="1">Cell membrane</location>
        <topology evidence="1">Multi-pass membrane protein</topology>
    </subcellularLocation>
</comment>
<evidence type="ECO:0000256" key="7">
    <source>
        <dbReference type="ARBA" id="ARBA00029447"/>
    </source>
</evidence>
<evidence type="ECO:0000259" key="11">
    <source>
        <dbReference type="PROSITE" id="PS50885"/>
    </source>
</evidence>